<feature type="compositionally biased region" description="Basic and acidic residues" evidence="9">
    <location>
        <begin position="622"/>
        <end position="640"/>
    </location>
</feature>
<dbReference type="GO" id="GO:0040029">
    <property type="term" value="P:epigenetic regulation of gene expression"/>
    <property type="evidence" value="ECO:0007669"/>
    <property type="project" value="InterPro"/>
</dbReference>
<evidence type="ECO:0000256" key="5">
    <source>
        <dbReference type="ARBA" id="ARBA00022853"/>
    </source>
</evidence>
<dbReference type="Pfam" id="PF13181">
    <property type="entry name" value="TPR_8"/>
    <property type="match status" value="1"/>
</dbReference>
<dbReference type="SUPFAM" id="SSF48452">
    <property type="entry name" value="TPR-like"/>
    <property type="match status" value="3"/>
</dbReference>
<organism evidence="10 11">
    <name type="scientific">Rhynchospora tenuis</name>
    <dbReference type="NCBI Taxonomy" id="198213"/>
    <lineage>
        <taxon>Eukaryota</taxon>
        <taxon>Viridiplantae</taxon>
        <taxon>Streptophyta</taxon>
        <taxon>Embryophyta</taxon>
        <taxon>Tracheophyta</taxon>
        <taxon>Spermatophyta</taxon>
        <taxon>Magnoliopsida</taxon>
        <taxon>Liliopsida</taxon>
        <taxon>Poales</taxon>
        <taxon>Cyperaceae</taxon>
        <taxon>Cyperoideae</taxon>
        <taxon>Rhynchosporeae</taxon>
        <taxon>Rhynchospora</taxon>
    </lineage>
</organism>
<keyword evidence="5" id="KW-0156">Chromatin regulator</keyword>
<feature type="compositionally biased region" description="Polar residues" evidence="9">
    <location>
        <begin position="641"/>
        <end position="655"/>
    </location>
</feature>
<dbReference type="PANTHER" id="PTHR47684:SF1">
    <property type="entry name" value="PROTEIN TONSOKU"/>
    <property type="match status" value="1"/>
</dbReference>
<dbReference type="GO" id="GO:0009933">
    <property type="term" value="P:meristem structural organization"/>
    <property type="evidence" value="ECO:0007669"/>
    <property type="project" value="InterPro"/>
</dbReference>
<name>A0AAD5ZJM2_9POAL</name>
<keyword evidence="3" id="KW-0433">Leucine-rich repeat</keyword>
<sequence>MGREEEELKAAKRGYKDAEREGNHEEEARWANVIGDILKQRGEYVEALRWLRIDYEVSMKHLPQKQLLPTCQSLGEVYLRLDQFKEALLYQKKHLQLAKDSDDLIEQQRASTQLGRTYHEIFTRSESDHYAKQNAKKYFKLAMKLAEALKKNPPPCAKSSFFLKELIDSYNNMGMLEMDLDNFKEAKKFLLHGLRICDEEEVSQNDDARSRLNHNLGFLYTELRNWPKAKEHIERDIVICHNIGHAQGEAKGYINLGELHYRVQRYPDAYLCYQKAHTIASCLEDEDALISQIRQNIEIVKKAEEVLKDLKKEEQRLKKLERAVADAKGMASERKRLLEELACLDSLIEKSCMIAAWDKHRDFAKKKKKVTQVVCDKEKLGDSFLYLGESYQKLRNFSKARKWYMKSWNIYRSIGNLEGQALAKINIGEVLDSSGDWPGALQAFEEGYKLAAKGNLPSVQLSALENMHYSHMIRFDNDKEAKKLQLEIKNLKQTLNAGSILQEVNKDHCSESDTIGDESDEASSSGTHGPYTLSCTDKDKLTIGRDGTEDLVDDIPLSSLVRRRVKDKVSLNEKPATSVFTRTSTKNEIIGRKRVRVVISDDESDCDMDPVRWDVKHSVEYAASSERENRTDVPSTDKEQINNVSQSKDAISSASTPCPAEESICSFRSPILAGDDHTEFRVSGGAAAAASKSIASASTADKAHISSSFLQSQNSSGFEPPAKGPSEFLAFKVGERMIYVDVGSCMQEGHLCIEDLKAEVACVYFLQLSDEGRAKGLLPVIGQLKCCGKELEPYQSIEDVKSFISEQKCIELFVTGWVPKRLLKLYVDCCKKLSEAANVKLLKKLYNLEVSEDDIIVSDCQLQDLSATPFLNALQAHKTMAVLDISHNLLGNDTIEKLQKIFTSSSQKYGGLMLDMHCNRFGPTALFQICECPVLYARLEVLNLSQNRLTDACSSYLFTILQNCKALYSLNIEQCSITSRTIQRVADALHEESVLSHLSIGKNSPISGNAMINLFSKVASLKRFSELSLTGIRLNKLILDQLCKLAKTTSLSGLFLGATSIGADGAVTLIDALSSGSRELLKLDMSSCCLTSQAFAKVCRSFSALNSIFHLDLSGNPLGQERLEGMMSLLMNPLSSLRTLILNRCNLGLAGIVQLLRSLSDNDSLEELHVAENTSTSLEKASPWSPLPHHPSPAHENTKHNSNRKETATCEINTECDDMEVADSEDDEPQKNNSNVDTNKNNNLSKSDGSSASSCQGEPHAGSQIIQELCEAILYAKQLKMIDLSRNRFDKDAVELLYSAWGLGSGFRGDVLTRKHITKDCIHFYVEGITCCGVKPCCRKE</sequence>
<feature type="coiled-coil region" evidence="8">
    <location>
        <begin position="293"/>
        <end position="340"/>
    </location>
</feature>
<gene>
    <name evidence="10" type="ORF">LUZ61_002826</name>
</gene>
<dbReference type="PANTHER" id="PTHR47684">
    <property type="entry name" value="PROTEIN TONSOKU"/>
    <property type="match status" value="1"/>
</dbReference>
<dbReference type="InterPro" id="IPR019734">
    <property type="entry name" value="TPR_rpt"/>
</dbReference>
<evidence type="ECO:0000313" key="10">
    <source>
        <dbReference type="EMBL" id="KAJ3699121.1"/>
    </source>
</evidence>
<dbReference type="Gene3D" id="3.80.10.10">
    <property type="entry name" value="Ribonuclease Inhibitor"/>
    <property type="match status" value="1"/>
</dbReference>
<comment type="subcellular location">
    <subcellularLocation>
        <location evidence="1">Nucleus</location>
        <location evidence="1">Nucleoplasm</location>
    </subcellularLocation>
</comment>
<dbReference type="EMBL" id="JAMRDG010000001">
    <property type="protein sequence ID" value="KAJ3699121.1"/>
    <property type="molecule type" value="Genomic_DNA"/>
</dbReference>
<dbReference type="FunFam" id="3.80.10.10:FF:000500">
    <property type="entry name" value="Protein TONSOKU"/>
    <property type="match status" value="1"/>
</dbReference>
<protein>
    <recommendedName>
        <fullName evidence="7">Protein TONSOKU</fullName>
    </recommendedName>
</protein>
<reference evidence="10 11" key="1">
    <citation type="journal article" date="2022" name="Cell">
        <title>Repeat-based holocentromeres influence genome architecture and karyotype evolution.</title>
        <authorList>
            <person name="Hofstatter P.G."/>
            <person name="Thangavel G."/>
            <person name="Lux T."/>
            <person name="Neumann P."/>
            <person name="Vondrak T."/>
            <person name="Novak P."/>
            <person name="Zhang M."/>
            <person name="Costa L."/>
            <person name="Castellani M."/>
            <person name="Scott A."/>
            <person name="Toegelov H."/>
            <person name="Fuchs J."/>
            <person name="Mata-Sucre Y."/>
            <person name="Dias Y."/>
            <person name="Vanzela A.L.L."/>
            <person name="Huettel B."/>
            <person name="Almeida C.C.S."/>
            <person name="Simkova H."/>
            <person name="Souza G."/>
            <person name="Pedrosa-Harand A."/>
            <person name="Macas J."/>
            <person name="Mayer K.F.X."/>
            <person name="Houben A."/>
            <person name="Marques A."/>
        </authorList>
    </citation>
    <scope>NUCLEOTIDE SEQUENCE [LARGE SCALE GENOMIC DNA]</scope>
    <source>
        <strain evidence="10">RhyTen1mFocal</strain>
    </source>
</reference>
<keyword evidence="11" id="KW-1185">Reference proteome</keyword>
<dbReference type="Gene3D" id="1.25.40.10">
    <property type="entry name" value="Tetratricopeptide repeat domain"/>
    <property type="match status" value="3"/>
</dbReference>
<feature type="compositionally biased region" description="Polar residues" evidence="9">
    <location>
        <begin position="1244"/>
        <end position="1256"/>
    </location>
</feature>
<dbReference type="Proteomes" id="UP001210211">
    <property type="component" value="Unassembled WGS sequence"/>
</dbReference>
<dbReference type="InterPro" id="IPR032675">
    <property type="entry name" value="LRR_dom_sf"/>
</dbReference>
<keyword evidence="8" id="KW-0175">Coiled coil</keyword>
<comment type="caution">
    <text evidence="10">The sequence shown here is derived from an EMBL/GenBank/DDBJ whole genome shotgun (WGS) entry which is preliminary data.</text>
</comment>
<dbReference type="SMART" id="SM00368">
    <property type="entry name" value="LRR_RI"/>
    <property type="match status" value="6"/>
</dbReference>
<feature type="compositionally biased region" description="Low complexity" evidence="9">
    <location>
        <begin position="1232"/>
        <end position="1243"/>
    </location>
</feature>
<evidence type="ECO:0000313" key="11">
    <source>
        <dbReference type="Proteomes" id="UP001210211"/>
    </source>
</evidence>
<evidence type="ECO:0000256" key="1">
    <source>
        <dbReference type="ARBA" id="ARBA00004642"/>
    </source>
</evidence>
<evidence type="ECO:0000256" key="8">
    <source>
        <dbReference type="SAM" id="Coils"/>
    </source>
</evidence>
<feature type="compositionally biased region" description="Basic and acidic residues" evidence="9">
    <location>
        <begin position="1196"/>
        <end position="1206"/>
    </location>
</feature>
<dbReference type="GO" id="GO:0042393">
    <property type="term" value="F:histone binding"/>
    <property type="evidence" value="ECO:0007669"/>
    <property type="project" value="UniProtKB-ARBA"/>
</dbReference>
<keyword evidence="6" id="KW-0539">Nucleus</keyword>
<proteinExistence type="inferred from homology"/>
<feature type="region of interest" description="Disordered" evidence="9">
    <location>
        <begin position="1"/>
        <end position="22"/>
    </location>
</feature>
<evidence type="ECO:0000256" key="2">
    <source>
        <dbReference type="ARBA" id="ARBA00010999"/>
    </source>
</evidence>
<evidence type="ECO:0000256" key="4">
    <source>
        <dbReference type="ARBA" id="ARBA00022737"/>
    </source>
</evidence>
<evidence type="ECO:0000256" key="3">
    <source>
        <dbReference type="ARBA" id="ARBA00022614"/>
    </source>
</evidence>
<feature type="region of interest" description="Disordered" evidence="9">
    <location>
        <begin position="1221"/>
        <end position="1259"/>
    </location>
</feature>
<dbReference type="FunFam" id="1.25.40.10:FF:000961">
    <property type="entry name" value="Protein TONSOKU"/>
    <property type="match status" value="1"/>
</dbReference>
<dbReference type="GO" id="GO:0005654">
    <property type="term" value="C:nucleoplasm"/>
    <property type="evidence" value="ECO:0007669"/>
    <property type="project" value="UniProtKB-SubCell"/>
</dbReference>
<feature type="region of interest" description="Disordered" evidence="9">
    <location>
        <begin position="507"/>
        <end position="533"/>
    </location>
</feature>
<dbReference type="SUPFAM" id="SSF52047">
    <property type="entry name" value="RNI-like"/>
    <property type="match status" value="1"/>
</dbReference>
<feature type="region of interest" description="Disordered" evidence="9">
    <location>
        <begin position="622"/>
        <end position="655"/>
    </location>
</feature>
<dbReference type="SMART" id="SM00028">
    <property type="entry name" value="TPR"/>
    <property type="match status" value="6"/>
</dbReference>
<feature type="region of interest" description="Disordered" evidence="9">
    <location>
        <begin position="1172"/>
        <end position="1206"/>
    </location>
</feature>
<accession>A0AAD5ZJM2</accession>
<dbReference type="Pfam" id="PF13176">
    <property type="entry name" value="TPR_7"/>
    <property type="match status" value="1"/>
</dbReference>
<evidence type="ECO:0000256" key="6">
    <source>
        <dbReference type="ARBA" id="ARBA00023242"/>
    </source>
</evidence>
<evidence type="ECO:0000256" key="9">
    <source>
        <dbReference type="SAM" id="MobiDB-lite"/>
    </source>
</evidence>
<dbReference type="GO" id="GO:0072423">
    <property type="term" value="P:response to DNA damage checkpoint signaling"/>
    <property type="evidence" value="ECO:0007669"/>
    <property type="project" value="InterPro"/>
</dbReference>
<dbReference type="InterPro" id="IPR044227">
    <property type="entry name" value="TONSOKU"/>
</dbReference>
<evidence type="ECO:0000256" key="7">
    <source>
        <dbReference type="ARBA" id="ARBA00069409"/>
    </source>
</evidence>
<dbReference type="InterPro" id="IPR011990">
    <property type="entry name" value="TPR-like_helical_dom_sf"/>
</dbReference>
<comment type="similarity">
    <text evidence="2">Belongs to the Tonsoku family.</text>
</comment>
<keyword evidence="4" id="KW-0677">Repeat</keyword>